<accession>A0A5J5A8X3</accession>
<dbReference type="PROSITE" id="PS50181">
    <property type="entry name" value="FBOX"/>
    <property type="match status" value="1"/>
</dbReference>
<dbReference type="SUPFAM" id="SSF81383">
    <property type="entry name" value="F-box domain"/>
    <property type="match status" value="1"/>
</dbReference>
<dbReference type="Gene3D" id="3.80.10.10">
    <property type="entry name" value="Ribonuclease Inhibitor"/>
    <property type="match status" value="1"/>
</dbReference>
<dbReference type="SMART" id="SM00256">
    <property type="entry name" value="FBOX"/>
    <property type="match status" value="1"/>
</dbReference>
<protein>
    <recommendedName>
        <fullName evidence="2">F-box domain-containing protein</fullName>
    </recommendedName>
</protein>
<dbReference type="OrthoDB" id="1868670at2759"/>
<dbReference type="SUPFAM" id="SSF52047">
    <property type="entry name" value="RNI-like"/>
    <property type="match status" value="1"/>
</dbReference>
<evidence type="ECO:0000256" key="1">
    <source>
        <dbReference type="SAM" id="MobiDB-lite"/>
    </source>
</evidence>
<dbReference type="InterPro" id="IPR055357">
    <property type="entry name" value="LRR_At1g61320_AtMIF1"/>
</dbReference>
<feature type="region of interest" description="Disordered" evidence="1">
    <location>
        <begin position="1"/>
        <end position="25"/>
    </location>
</feature>
<feature type="compositionally biased region" description="Basic residues" evidence="1">
    <location>
        <begin position="1"/>
        <end position="11"/>
    </location>
</feature>
<dbReference type="InterPro" id="IPR053781">
    <property type="entry name" value="F-box_AtFBL13-like"/>
</dbReference>
<dbReference type="CDD" id="cd22160">
    <property type="entry name" value="F-box_AtFBL13-like"/>
    <property type="match status" value="1"/>
</dbReference>
<name>A0A5J5A8X3_9ASTE</name>
<evidence type="ECO:0000259" key="2">
    <source>
        <dbReference type="PROSITE" id="PS50181"/>
    </source>
</evidence>
<organism evidence="3 4">
    <name type="scientific">Nyssa sinensis</name>
    <dbReference type="NCBI Taxonomy" id="561372"/>
    <lineage>
        <taxon>Eukaryota</taxon>
        <taxon>Viridiplantae</taxon>
        <taxon>Streptophyta</taxon>
        <taxon>Embryophyta</taxon>
        <taxon>Tracheophyta</taxon>
        <taxon>Spermatophyta</taxon>
        <taxon>Magnoliopsida</taxon>
        <taxon>eudicotyledons</taxon>
        <taxon>Gunneridae</taxon>
        <taxon>Pentapetalae</taxon>
        <taxon>asterids</taxon>
        <taxon>Cornales</taxon>
        <taxon>Nyssaceae</taxon>
        <taxon>Nyssa</taxon>
    </lineage>
</organism>
<dbReference type="InterPro" id="IPR032675">
    <property type="entry name" value="LRR_dom_sf"/>
</dbReference>
<gene>
    <name evidence="3" type="ORF">F0562_008339</name>
</gene>
<dbReference type="Pfam" id="PF23622">
    <property type="entry name" value="LRR_At1g61320_AtMIF1"/>
    <property type="match status" value="1"/>
</dbReference>
<dbReference type="InterPro" id="IPR053197">
    <property type="entry name" value="F-box_SCFL_complex_component"/>
</dbReference>
<dbReference type="Pfam" id="PF00646">
    <property type="entry name" value="F-box"/>
    <property type="match status" value="1"/>
</dbReference>
<dbReference type="InterPro" id="IPR036047">
    <property type="entry name" value="F-box-like_dom_sf"/>
</dbReference>
<dbReference type="InterPro" id="IPR001810">
    <property type="entry name" value="F-box_dom"/>
</dbReference>
<feature type="domain" description="F-box" evidence="2">
    <location>
        <begin position="26"/>
        <end position="74"/>
    </location>
</feature>
<dbReference type="EMBL" id="CM018046">
    <property type="protein sequence ID" value="KAA8526458.1"/>
    <property type="molecule type" value="Genomic_DNA"/>
</dbReference>
<dbReference type="Gene3D" id="1.20.1280.50">
    <property type="match status" value="1"/>
</dbReference>
<dbReference type="PANTHER" id="PTHR34223">
    <property type="entry name" value="OS11G0201299 PROTEIN"/>
    <property type="match status" value="1"/>
</dbReference>
<dbReference type="PANTHER" id="PTHR34223:SF51">
    <property type="entry name" value="OS06G0556300 PROTEIN"/>
    <property type="match status" value="1"/>
</dbReference>
<evidence type="ECO:0000313" key="3">
    <source>
        <dbReference type="EMBL" id="KAA8526458.1"/>
    </source>
</evidence>
<proteinExistence type="predicted"/>
<dbReference type="AlphaFoldDB" id="A0A5J5A8X3"/>
<dbReference type="Proteomes" id="UP000325577">
    <property type="component" value="Linkage Group LG3"/>
</dbReference>
<sequence length="444" mass="49941">METRSVRRKKLLNAENEGGGGGGGGEDRISDLPDVVLHHILFLLPIRSIAQTSVLSKRWRHLWSSFPDLDFTSIDPIGNVTMNINSTIHRKRVHSPISKGIDFITQVLTRRDRNSDINILRFRARLSFSRLNGLIRLAVRHNVQELDVEVATNDYFNFPRSVITCESLRVFKMKSCYPGFRLPPSSIMKGGFRSLHNLSLSLLILHEQPSLLDLFTDSSFPHLKKLNLDACFGLKHLNVSCRSLEDLTLENCFQLDHLNISGGRLVRLRVASCFDAYSGNSCVKIDATRLRTILWEYNAITEDSSVENLTSLHEASMGFFVLHEDMSAAKLWSVSNFLSGLSHAYCLTLESQCVEIVSKNNHFAGVLLHPFNNLKSMELRTSFNKHNISGLACIFKSSPALHTLIIKIIHDYKTERRLDSNGTETYGTCLAPGKNDTGNLKAKS</sequence>
<keyword evidence="4" id="KW-1185">Reference proteome</keyword>
<evidence type="ECO:0000313" key="4">
    <source>
        <dbReference type="Proteomes" id="UP000325577"/>
    </source>
</evidence>
<reference evidence="3 4" key="1">
    <citation type="submission" date="2019-09" db="EMBL/GenBank/DDBJ databases">
        <title>A chromosome-level genome assembly of the Chinese tupelo Nyssa sinensis.</title>
        <authorList>
            <person name="Yang X."/>
            <person name="Kang M."/>
            <person name="Yang Y."/>
            <person name="Xiong H."/>
            <person name="Wang M."/>
            <person name="Zhang Z."/>
            <person name="Wang Z."/>
            <person name="Wu H."/>
            <person name="Ma T."/>
            <person name="Liu J."/>
            <person name="Xi Z."/>
        </authorList>
    </citation>
    <scope>NUCLEOTIDE SEQUENCE [LARGE SCALE GENOMIC DNA]</scope>
    <source>
        <strain evidence="3">J267</strain>
        <tissue evidence="3">Leaf</tissue>
    </source>
</reference>